<gene>
    <name evidence="8" type="ORF">J2S00_003992</name>
</gene>
<dbReference type="Pfam" id="PF00145">
    <property type="entry name" value="DNA_methylase"/>
    <property type="match status" value="1"/>
</dbReference>
<dbReference type="NCBIfam" id="TIGR00675">
    <property type="entry name" value="dcm"/>
    <property type="match status" value="1"/>
</dbReference>
<evidence type="ECO:0000256" key="1">
    <source>
        <dbReference type="ARBA" id="ARBA00011975"/>
    </source>
</evidence>
<keyword evidence="2 6" id="KW-0489">Methyltransferase</keyword>
<dbReference type="PRINTS" id="PR00105">
    <property type="entry name" value="C5METTRFRASE"/>
</dbReference>
<accession>A0ABU0CYC0</accession>
<dbReference type="SUPFAM" id="SSF53335">
    <property type="entry name" value="S-adenosyl-L-methionine-dependent methyltransferases"/>
    <property type="match status" value="1"/>
</dbReference>
<dbReference type="PROSITE" id="PS51679">
    <property type="entry name" value="SAM_MT_C5"/>
    <property type="match status" value="1"/>
</dbReference>
<comment type="caution">
    <text evidence="8">The sequence shown here is derived from an EMBL/GenBank/DDBJ whole genome shotgun (WGS) entry which is preliminary data.</text>
</comment>
<dbReference type="Proteomes" id="UP001232445">
    <property type="component" value="Unassembled WGS sequence"/>
</dbReference>
<dbReference type="Gene3D" id="3.90.120.10">
    <property type="entry name" value="DNA Methylase, subunit A, domain 2"/>
    <property type="match status" value="1"/>
</dbReference>
<evidence type="ECO:0000313" key="8">
    <source>
        <dbReference type="EMBL" id="MDQ0341148.1"/>
    </source>
</evidence>
<protein>
    <recommendedName>
        <fullName evidence="1">DNA (cytosine-5-)-methyltransferase</fullName>
        <ecNumber evidence="1">2.1.1.37</ecNumber>
    </recommendedName>
</protein>
<dbReference type="InterPro" id="IPR001525">
    <property type="entry name" value="C5_MeTfrase"/>
</dbReference>
<evidence type="ECO:0000256" key="2">
    <source>
        <dbReference type="ARBA" id="ARBA00022603"/>
    </source>
</evidence>
<dbReference type="RefSeq" id="WP_307343890.1">
    <property type="nucleotide sequence ID" value="NZ_JAUSUQ010000036.1"/>
</dbReference>
<evidence type="ECO:0000256" key="5">
    <source>
        <dbReference type="ARBA" id="ARBA00022747"/>
    </source>
</evidence>
<dbReference type="Gene3D" id="3.40.50.150">
    <property type="entry name" value="Vaccinia Virus protein VP39"/>
    <property type="match status" value="1"/>
</dbReference>
<dbReference type="PANTHER" id="PTHR10629:SF52">
    <property type="entry name" value="DNA (CYTOSINE-5)-METHYLTRANSFERASE 1"/>
    <property type="match status" value="1"/>
</dbReference>
<dbReference type="GO" id="GO:0003886">
    <property type="term" value="F:DNA (cytosine-5-)-methyltransferase activity"/>
    <property type="evidence" value="ECO:0007669"/>
    <property type="project" value="UniProtKB-EC"/>
</dbReference>
<keyword evidence="4 6" id="KW-0949">S-adenosyl-L-methionine</keyword>
<keyword evidence="9" id="KW-1185">Reference proteome</keyword>
<keyword evidence="5" id="KW-0680">Restriction system</keyword>
<proteinExistence type="inferred from homology"/>
<keyword evidence="3 6" id="KW-0808">Transferase</keyword>
<sequence>MDRNNYTFIETFCGAGGLALGLIRSGFELEWAFDNDEKAVMTFSKNVSQKVDKRDINHISVEEVLQKTGLKPGELTLLSGGPPCQGFSRQKHKSKKKDRRNHLILKYIRLVKGLNPKFILVENVDTFQKKRGTRYIKILRRFLQLNYELLVYEVNFADYGVPQIRKRTIIVGYRKDLDINYTFPLPTHKNRWVSVWEAIGHLDSPPEDGSEHPRIPNHYVPNISDLNRERIRYVPQGSGRKCLPKRLQLPCHRKKTGWPDVYGRMSMNRPAPTITCGFDNFTRGRFAHPLHDRPITPREAAILQGFETDFVFYGNKGEIRNQIGNAVPPIIGYVLGKSIMEALVTKEKCMVPV</sequence>
<dbReference type="EMBL" id="JAUSUQ010000036">
    <property type="protein sequence ID" value="MDQ0341148.1"/>
    <property type="molecule type" value="Genomic_DNA"/>
</dbReference>
<feature type="active site" evidence="6">
    <location>
        <position position="84"/>
    </location>
</feature>
<comment type="similarity">
    <text evidence="6 7">Belongs to the class I-like SAM-binding methyltransferase superfamily. C5-methyltransferase family.</text>
</comment>
<organism evidence="8 9">
    <name type="scientific">Caldalkalibacillus uzonensis</name>
    <dbReference type="NCBI Taxonomy" id="353224"/>
    <lineage>
        <taxon>Bacteria</taxon>
        <taxon>Bacillati</taxon>
        <taxon>Bacillota</taxon>
        <taxon>Bacilli</taxon>
        <taxon>Bacillales</taxon>
        <taxon>Bacillaceae</taxon>
        <taxon>Caldalkalibacillus</taxon>
    </lineage>
</organism>
<dbReference type="GO" id="GO:0032259">
    <property type="term" value="P:methylation"/>
    <property type="evidence" value="ECO:0007669"/>
    <property type="project" value="UniProtKB-KW"/>
</dbReference>
<evidence type="ECO:0000256" key="4">
    <source>
        <dbReference type="ARBA" id="ARBA00022691"/>
    </source>
</evidence>
<evidence type="ECO:0000256" key="6">
    <source>
        <dbReference type="PROSITE-ProRule" id="PRU01016"/>
    </source>
</evidence>
<dbReference type="InterPro" id="IPR050390">
    <property type="entry name" value="C5-Methyltransferase"/>
</dbReference>
<evidence type="ECO:0000313" key="9">
    <source>
        <dbReference type="Proteomes" id="UP001232445"/>
    </source>
</evidence>
<dbReference type="EC" id="2.1.1.37" evidence="1"/>
<name>A0ABU0CYC0_9BACI</name>
<dbReference type="PANTHER" id="PTHR10629">
    <property type="entry name" value="CYTOSINE-SPECIFIC METHYLTRANSFERASE"/>
    <property type="match status" value="1"/>
</dbReference>
<evidence type="ECO:0000256" key="3">
    <source>
        <dbReference type="ARBA" id="ARBA00022679"/>
    </source>
</evidence>
<dbReference type="InterPro" id="IPR029063">
    <property type="entry name" value="SAM-dependent_MTases_sf"/>
</dbReference>
<evidence type="ECO:0000256" key="7">
    <source>
        <dbReference type="RuleBase" id="RU000416"/>
    </source>
</evidence>
<reference evidence="8 9" key="1">
    <citation type="submission" date="2023-07" db="EMBL/GenBank/DDBJ databases">
        <title>Genomic Encyclopedia of Type Strains, Phase IV (KMG-IV): sequencing the most valuable type-strain genomes for metagenomic binning, comparative biology and taxonomic classification.</title>
        <authorList>
            <person name="Goeker M."/>
        </authorList>
    </citation>
    <scope>NUCLEOTIDE SEQUENCE [LARGE SCALE GENOMIC DNA]</scope>
    <source>
        <strain evidence="8 9">DSM 17740</strain>
    </source>
</reference>